<dbReference type="Gene3D" id="3.40.50.300">
    <property type="entry name" value="P-loop containing nucleotide triphosphate hydrolases"/>
    <property type="match status" value="1"/>
</dbReference>
<keyword evidence="4" id="KW-0347">Helicase</keyword>
<protein>
    <recommendedName>
        <fullName evidence="1">RNA helicase</fullName>
        <ecNumber evidence="1">3.6.4.13</ecNumber>
    </recommendedName>
</protein>
<keyword evidence="3" id="KW-0378">Hydrolase</keyword>
<keyword evidence="9" id="KW-1185">Reference proteome</keyword>
<evidence type="ECO:0000256" key="6">
    <source>
        <dbReference type="ARBA" id="ARBA00047984"/>
    </source>
</evidence>
<dbReference type="GO" id="GO:0003724">
    <property type="term" value="F:RNA helicase activity"/>
    <property type="evidence" value="ECO:0007669"/>
    <property type="project" value="UniProtKB-EC"/>
</dbReference>
<evidence type="ECO:0000256" key="1">
    <source>
        <dbReference type="ARBA" id="ARBA00012552"/>
    </source>
</evidence>
<dbReference type="FunFam" id="1.10.10.2130:FF:000001">
    <property type="entry name" value="Pre-mRNA-splicing factor ATP-dependent RNA helicase"/>
    <property type="match status" value="1"/>
</dbReference>
<dbReference type="CDD" id="cd18791">
    <property type="entry name" value="SF2_C_RHA"/>
    <property type="match status" value="1"/>
</dbReference>
<dbReference type="InterPro" id="IPR001650">
    <property type="entry name" value="Helicase_C-like"/>
</dbReference>
<evidence type="ECO:0000256" key="3">
    <source>
        <dbReference type="ARBA" id="ARBA00022801"/>
    </source>
</evidence>
<dbReference type="GO" id="GO:0003725">
    <property type="term" value="F:double-stranded RNA binding"/>
    <property type="evidence" value="ECO:0007669"/>
    <property type="project" value="TreeGrafter"/>
</dbReference>
<dbReference type="GO" id="GO:0016787">
    <property type="term" value="F:hydrolase activity"/>
    <property type="evidence" value="ECO:0007669"/>
    <property type="project" value="UniProtKB-KW"/>
</dbReference>
<evidence type="ECO:0000259" key="7">
    <source>
        <dbReference type="PROSITE" id="PS51194"/>
    </source>
</evidence>
<dbReference type="EMBL" id="JAAGAX010000013">
    <property type="protein sequence ID" value="KAF2294948.1"/>
    <property type="molecule type" value="Genomic_DNA"/>
</dbReference>
<organism evidence="8 9">
    <name type="scientific">Hevea brasiliensis</name>
    <name type="common">Para rubber tree</name>
    <name type="synonym">Siphonia brasiliensis</name>
    <dbReference type="NCBI Taxonomy" id="3981"/>
    <lineage>
        <taxon>Eukaryota</taxon>
        <taxon>Viridiplantae</taxon>
        <taxon>Streptophyta</taxon>
        <taxon>Embryophyta</taxon>
        <taxon>Tracheophyta</taxon>
        <taxon>Spermatophyta</taxon>
        <taxon>Magnoliopsida</taxon>
        <taxon>eudicotyledons</taxon>
        <taxon>Gunneridae</taxon>
        <taxon>Pentapetalae</taxon>
        <taxon>rosids</taxon>
        <taxon>fabids</taxon>
        <taxon>Malpighiales</taxon>
        <taxon>Euphorbiaceae</taxon>
        <taxon>Crotonoideae</taxon>
        <taxon>Micrandreae</taxon>
        <taxon>Hevea</taxon>
    </lineage>
</organism>
<dbReference type="PROSITE" id="PS51194">
    <property type="entry name" value="HELICASE_CTER"/>
    <property type="match status" value="1"/>
</dbReference>
<keyword evidence="5" id="KW-0067">ATP-binding</keyword>
<reference evidence="8 9" key="1">
    <citation type="journal article" date="2020" name="Mol. Plant">
        <title>The Chromosome-Based Rubber Tree Genome Provides New Insights into Spurge Genome Evolution and Rubber Biosynthesis.</title>
        <authorList>
            <person name="Liu J."/>
            <person name="Shi C."/>
            <person name="Shi C.C."/>
            <person name="Li W."/>
            <person name="Zhang Q.J."/>
            <person name="Zhang Y."/>
            <person name="Li K."/>
            <person name="Lu H.F."/>
            <person name="Shi C."/>
            <person name="Zhu S.T."/>
            <person name="Xiao Z.Y."/>
            <person name="Nan H."/>
            <person name="Yue Y."/>
            <person name="Zhu X.G."/>
            <person name="Wu Y."/>
            <person name="Hong X.N."/>
            <person name="Fan G.Y."/>
            <person name="Tong Y."/>
            <person name="Zhang D."/>
            <person name="Mao C.L."/>
            <person name="Liu Y.L."/>
            <person name="Hao S.J."/>
            <person name="Liu W.Q."/>
            <person name="Lv M.Q."/>
            <person name="Zhang H.B."/>
            <person name="Liu Y."/>
            <person name="Hu-Tang G.R."/>
            <person name="Wang J.P."/>
            <person name="Wang J.H."/>
            <person name="Sun Y.H."/>
            <person name="Ni S.B."/>
            <person name="Chen W.B."/>
            <person name="Zhang X.C."/>
            <person name="Jiao Y.N."/>
            <person name="Eichler E.E."/>
            <person name="Li G.H."/>
            <person name="Liu X."/>
            <person name="Gao L.Z."/>
        </authorList>
    </citation>
    <scope>NUCLEOTIDE SEQUENCE [LARGE SCALE GENOMIC DNA]</scope>
    <source>
        <strain evidence="9">cv. GT1</strain>
        <tissue evidence="8">Leaf</tissue>
    </source>
</reference>
<dbReference type="FunFam" id="1.20.120.1080:FF:000019">
    <property type="entry name" value="ATP-dependent RNA helicase DHX8"/>
    <property type="match status" value="1"/>
</dbReference>
<dbReference type="SMART" id="SM00847">
    <property type="entry name" value="HA2"/>
    <property type="match status" value="1"/>
</dbReference>
<evidence type="ECO:0000256" key="4">
    <source>
        <dbReference type="ARBA" id="ARBA00022806"/>
    </source>
</evidence>
<dbReference type="InterPro" id="IPR007502">
    <property type="entry name" value="Helicase-assoc_dom"/>
</dbReference>
<proteinExistence type="predicted"/>
<dbReference type="Pfam" id="PF04408">
    <property type="entry name" value="WHD_HA2"/>
    <property type="match status" value="1"/>
</dbReference>
<dbReference type="InterPro" id="IPR048333">
    <property type="entry name" value="HA2_WH"/>
</dbReference>
<comment type="catalytic activity">
    <reaction evidence="6">
        <text>ATP + H2O = ADP + phosphate + H(+)</text>
        <dbReference type="Rhea" id="RHEA:13065"/>
        <dbReference type="ChEBI" id="CHEBI:15377"/>
        <dbReference type="ChEBI" id="CHEBI:15378"/>
        <dbReference type="ChEBI" id="CHEBI:30616"/>
        <dbReference type="ChEBI" id="CHEBI:43474"/>
        <dbReference type="ChEBI" id="CHEBI:456216"/>
        <dbReference type="EC" id="3.6.4.13"/>
    </reaction>
</comment>
<dbReference type="GO" id="GO:0005730">
    <property type="term" value="C:nucleolus"/>
    <property type="evidence" value="ECO:0007669"/>
    <property type="project" value="TreeGrafter"/>
</dbReference>
<name>A0A6A6L3T8_HEVBR</name>
<accession>A0A6A6L3T8</accession>
<evidence type="ECO:0000256" key="2">
    <source>
        <dbReference type="ARBA" id="ARBA00022741"/>
    </source>
</evidence>
<feature type="domain" description="Helicase C-terminal" evidence="7">
    <location>
        <begin position="1"/>
        <end position="110"/>
    </location>
</feature>
<dbReference type="AlphaFoldDB" id="A0A6A6L3T8"/>
<dbReference type="InterPro" id="IPR027417">
    <property type="entry name" value="P-loop_NTPase"/>
</dbReference>
<sequence length="285" mass="31817">MRVFTPASAGHLKVILATNIAETSVRIPGIKYVIDSGFVKARSYDLVKGMESLIIVPTSKAQALQRRAEGPGKCFRLYPEREFEKLEDSTKPEIKRCNLSNVILQLKALGVDDIIRFDFMEKPSRAAIIKSLEHLFLLGALTDDCKLSEPIGHQMARLPLDLIYSKALILASQFNCLEEMLITVAMLSVESFFMPLARRRMSQIRGHVEQMGLPISSCGDDLVQFRRCLAASFFLNAALKQPEGTYSILQKIVNSLWTLPANTRKDGDAASIVFILNFYDSKPGC</sequence>
<keyword evidence="2" id="KW-0547">Nucleotide-binding</keyword>
<dbReference type="GO" id="GO:0005524">
    <property type="term" value="F:ATP binding"/>
    <property type="evidence" value="ECO:0007669"/>
    <property type="project" value="UniProtKB-KW"/>
</dbReference>
<dbReference type="SUPFAM" id="SSF52540">
    <property type="entry name" value="P-loop containing nucleoside triphosphate hydrolases"/>
    <property type="match status" value="1"/>
</dbReference>
<evidence type="ECO:0000256" key="5">
    <source>
        <dbReference type="ARBA" id="ARBA00022840"/>
    </source>
</evidence>
<evidence type="ECO:0000313" key="8">
    <source>
        <dbReference type="EMBL" id="KAF2294948.1"/>
    </source>
</evidence>
<gene>
    <name evidence="8" type="ORF">GH714_029616</name>
</gene>
<dbReference type="Proteomes" id="UP000467840">
    <property type="component" value="Chromosome 7"/>
</dbReference>
<evidence type="ECO:0000313" key="9">
    <source>
        <dbReference type="Proteomes" id="UP000467840"/>
    </source>
</evidence>
<dbReference type="PANTHER" id="PTHR18934:SF118">
    <property type="entry name" value="ATP-DEPENDENT RNA HELICASE DHX33"/>
    <property type="match status" value="1"/>
</dbReference>
<dbReference type="GO" id="GO:0045943">
    <property type="term" value="P:positive regulation of transcription by RNA polymerase I"/>
    <property type="evidence" value="ECO:0007669"/>
    <property type="project" value="TreeGrafter"/>
</dbReference>
<comment type="caution">
    <text evidence="8">The sequence shown here is derived from an EMBL/GenBank/DDBJ whole genome shotgun (WGS) entry which is preliminary data.</text>
</comment>
<dbReference type="PANTHER" id="PTHR18934">
    <property type="entry name" value="ATP-DEPENDENT RNA HELICASE"/>
    <property type="match status" value="1"/>
</dbReference>
<dbReference type="Gene3D" id="1.20.120.1080">
    <property type="match status" value="1"/>
</dbReference>
<dbReference type="Pfam" id="PF21010">
    <property type="entry name" value="HA2_C"/>
    <property type="match status" value="1"/>
</dbReference>
<dbReference type="EC" id="3.6.4.13" evidence="1"/>